<sequence>METLIFRPKTKEQLSALKAIARALKVEFETEKSPYDPAFVKKILHGREDVKNGKGVKVAVEDLWK</sequence>
<accession>A0A7K1SZM0</accession>
<dbReference type="AlphaFoldDB" id="A0A7K1SZM0"/>
<protein>
    <submittedName>
        <fullName evidence="1">Uncharacterized protein</fullName>
    </submittedName>
</protein>
<dbReference type="Proteomes" id="UP000462014">
    <property type="component" value="Unassembled WGS sequence"/>
</dbReference>
<dbReference type="Pfam" id="PF10884">
    <property type="entry name" value="DUF2683"/>
    <property type="match status" value="1"/>
</dbReference>
<comment type="caution">
    <text evidence="1">The sequence shown here is derived from an EMBL/GenBank/DDBJ whole genome shotgun (WGS) entry which is preliminary data.</text>
</comment>
<dbReference type="RefSeq" id="WP_157568336.1">
    <property type="nucleotide sequence ID" value="NZ_WPIK01000013.1"/>
</dbReference>
<name>A0A7K1SZM0_9SPHI</name>
<organism evidence="1 2">
    <name type="scientific">Mucilaginibacter arboris</name>
    <dbReference type="NCBI Taxonomy" id="2682090"/>
    <lineage>
        <taxon>Bacteria</taxon>
        <taxon>Pseudomonadati</taxon>
        <taxon>Bacteroidota</taxon>
        <taxon>Sphingobacteriia</taxon>
        <taxon>Sphingobacteriales</taxon>
        <taxon>Sphingobacteriaceae</taxon>
        <taxon>Mucilaginibacter</taxon>
    </lineage>
</organism>
<keyword evidence="2" id="KW-1185">Reference proteome</keyword>
<gene>
    <name evidence="1" type="ORF">GO621_14630</name>
</gene>
<evidence type="ECO:0000313" key="2">
    <source>
        <dbReference type="Proteomes" id="UP000462014"/>
    </source>
</evidence>
<dbReference type="EMBL" id="WPIK01000013">
    <property type="protein sequence ID" value="MVN22761.1"/>
    <property type="molecule type" value="Genomic_DNA"/>
</dbReference>
<evidence type="ECO:0000313" key="1">
    <source>
        <dbReference type="EMBL" id="MVN22761.1"/>
    </source>
</evidence>
<proteinExistence type="predicted"/>
<reference evidence="1 2" key="1">
    <citation type="submission" date="2019-12" db="EMBL/GenBank/DDBJ databases">
        <title>Mucilaginibacter sp. HMF7410 genome sequencing and assembly.</title>
        <authorList>
            <person name="Kang H."/>
            <person name="Cha I."/>
            <person name="Kim H."/>
            <person name="Joh K."/>
        </authorList>
    </citation>
    <scope>NUCLEOTIDE SEQUENCE [LARGE SCALE GENOMIC DNA]</scope>
    <source>
        <strain evidence="1 2">HMF7410</strain>
    </source>
</reference>
<dbReference type="InterPro" id="IPR020271">
    <property type="entry name" value="Uncharacterised_MJ1172"/>
</dbReference>